<keyword evidence="10" id="KW-0282">Flagellum</keyword>
<feature type="region of interest" description="Disordered" evidence="7">
    <location>
        <begin position="1"/>
        <end position="24"/>
    </location>
</feature>
<dbReference type="Pfam" id="PF04509">
    <property type="entry name" value="CheC"/>
    <property type="match status" value="2"/>
</dbReference>
<dbReference type="RefSeq" id="WP_084052153.1">
    <property type="nucleotide sequence ID" value="NZ_FWWT01000008.1"/>
</dbReference>
<dbReference type="GO" id="GO:0005886">
    <property type="term" value="C:plasma membrane"/>
    <property type="evidence" value="ECO:0007669"/>
    <property type="project" value="UniProtKB-SubCell"/>
</dbReference>
<keyword evidence="11" id="KW-1185">Reference proteome</keyword>
<dbReference type="CDD" id="cd17907">
    <property type="entry name" value="FliY_FliN-Y"/>
    <property type="match status" value="1"/>
</dbReference>
<dbReference type="NCBIfam" id="TIGR02480">
    <property type="entry name" value="fliN"/>
    <property type="match status" value="1"/>
</dbReference>
<evidence type="ECO:0000313" key="10">
    <source>
        <dbReference type="EMBL" id="SMB82225.1"/>
    </source>
</evidence>
<keyword evidence="5" id="KW-0283">Flagellar rotation</keyword>
<dbReference type="AlphaFoldDB" id="A0A1W1UM62"/>
<feature type="domain" description="CheC-like protein" evidence="9">
    <location>
        <begin position="101"/>
        <end position="137"/>
    </location>
</feature>
<dbReference type="SUPFAM" id="SSF103039">
    <property type="entry name" value="CheC-like"/>
    <property type="match status" value="1"/>
</dbReference>
<dbReference type="InterPro" id="IPR028976">
    <property type="entry name" value="CheC-like_sf"/>
</dbReference>
<evidence type="ECO:0000256" key="6">
    <source>
        <dbReference type="ARBA" id="ARBA00023136"/>
    </source>
</evidence>
<keyword evidence="10" id="KW-0966">Cell projection</keyword>
<dbReference type="EMBL" id="FWWT01000008">
    <property type="protein sequence ID" value="SMB82225.1"/>
    <property type="molecule type" value="Genomic_DNA"/>
</dbReference>
<feature type="domain" description="CheC-like protein" evidence="9">
    <location>
        <begin position="201"/>
        <end position="234"/>
    </location>
</feature>
<feature type="compositionally biased region" description="Polar residues" evidence="7">
    <location>
        <begin position="307"/>
        <end position="321"/>
    </location>
</feature>
<dbReference type="NCBIfam" id="NF005995">
    <property type="entry name" value="PRK08119.1"/>
    <property type="match status" value="1"/>
</dbReference>
<dbReference type="PANTHER" id="PTHR43484:SF1">
    <property type="entry name" value="FLAGELLAR MOTOR SWITCH PROTEIN FLIN"/>
    <property type="match status" value="1"/>
</dbReference>
<keyword evidence="3" id="KW-1003">Cell membrane</keyword>
<dbReference type="GO" id="GO:0071973">
    <property type="term" value="P:bacterial-type flagellum-dependent cell motility"/>
    <property type="evidence" value="ECO:0007669"/>
    <property type="project" value="InterPro"/>
</dbReference>
<dbReference type="InterPro" id="IPR012826">
    <property type="entry name" value="FliN"/>
</dbReference>
<protein>
    <submittedName>
        <fullName evidence="10">Flagellar motor switch protein FliN/FliY</fullName>
    </submittedName>
</protein>
<dbReference type="InterPro" id="IPR051469">
    <property type="entry name" value="FliN/MopA/SpaO"/>
</dbReference>
<dbReference type="Pfam" id="PF01052">
    <property type="entry name" value="FliMN_C"/>
    <property type="match status" value="1"/>
</dbReference>
<reference evidence="10 11" key="1">
    <citation type="submission" date="2017-04" db="EMBL/GenBank/DDBJ databases">
        <authorList>
            <person name="Afonso C.L."/>
            <person name="Miller P.J."/>
            <person name="Scott M.A."/>
            <person name="Spackman E."/>
            <person name="Goraichik I."/>
            <person name="Dimitrov K.M."/>
            <person name="Suarez D.L."/>
            <person name="Swayne D.E."/>
        </authorList>
    </citation>
    <scope>NUCLEOTIDE SEQUENCE [LARGE SCALE GENOMIC DNA]</scope>
    <source>
        <strain evidence="10 11">DSM 11270</strain>
    </source>
</reference>
<evidence type="ECO:0000256" key="4">
    <source>
        <dbReference type="ARBA" id="ARBA00022500"/>
    </source>
</evidence>
<dbReference type="SUPFAM" id="SSF101801">
    <property type="entry name" value="Surface presentation of antigens (SPOA)"/>
    <property type="match status" value="1"/>
</dbReference>
<dbReference type="Gene3D" id="2.30.330.10">
    <property type="entry name" value="SpoA-like"/>
    <property type="match status" value="1"/>
</dbReference>
<dbReference type="GO" id="GO:0009425">
    <property type="term" value="C:bacterial-type flagellum basal body"/>
    <property type="evidence" value="ECO:0007669"/>
    <property type="project" value="InterPro"/>
</dbReference>
<keyword evidence="10" id="KW-0969">Cilium</keyword>
<dbReference type="InterPro" id="IPR007597">
    <property type="entry name" value="CheC"/>
</dbReference>
<keyword evidence="4" id="KW-0145">Chemotaxis</keyword>
<evidence type="ECO:0000256" key="2">
    <source>
        <dbReference type="ARBA" id="ARBA00009226"/>
    </source>
</evidence>
<dbReference type="InterPro" id="IPR001172">
    <property type="entry name" value="FliN_T3SS_HrcQb"/>
</dbReference>
<dbReference type="OrthoDB" id="9773459at2"/>
<evidence type="ECO:0000256" key="3">
    <source>
        <dbReference type="ARBA" id="ARBA00022475"/>
    </source>
</evidence>
<dbReference type="PANTHER" id="PTHR43484">
    <property type="match status" value="1"/>
</dbReference>
<dbReference type="GO" id="GO:0006935">
    <property type="term" value="P:chemotaxis"/>
    <property type="evidence" value="ECO:0007669"/>
    <property type="project" value="UniProtKB-KW"/>
</dbReference>
<evidence type="ECO:0000313" key="11">
    <source>
        <dbReference type="Proteomes" id="UP000192731"/>
    </source>
</evidence>
<dbReference type="InterPro" id="IPR036429">
    <property type="entry name" value="SpoA-like_sf"/>
</dbReference>
<proteinExistence type="inferred from homology"/>
<feature type="region of interest" description="Disordered" evidence="7">
    <location>
        <begin position="291"/>
        <end position="327"/>
    </location>
</feature>
<dbReference type="PRINTS" id="PR00956">
    <property type="entry name" value="FLGMOTORFLIN"/>
</dbReference>
<evidence type="ECO:0000256" key="7">
    <source>
        <dbReference type="SAM" id="MobiDB-lite"/>
    </source>
</evidence>
<sequence>MDNSFLSQEEIDALLNPKNDDEPKEEIIENKELSQEDIDAMLNAQAEEPKEEPINENKELSQEDIDAMLNAQTADPKEEIKVDDPSKPMGIQVEEGLLNEFEEDALGEIGNIAAGSASTALSDLLSHKVMINTPKVFVVKPENLISNLEVPYILLEVNYISGLEGTNLLVLKRSDVAIISDIMMGGAGDNPDLELDEIRISAISEAMNQMVGSSATAMSEIFNKKVNISPPKVTSVDVNMEDFKYNWSSDKEVVVTAFNIQIDNLLDSEIFQVMPLDVAKQEVALLVEVTTGQTASEPENKPETKTESNTVSQTKTQAEPQQKQDVKEVKISAPQFETINTSNPNINQKNLDLILDVPLKISVILGRTKRPINEILALNPGSIVELEKYANEPVDILVNGTLIAQGEVVVVNENYGVKITNILSAENRIKNLGRLN</sequence>
<feature type="domain" description="Flagellar motor switch protein FliN-like C-terminal" evidence="8">
    <location>
        <begin position="353"/>
        <end position="423"/>
    </location>
</feature>
<gene>
    <name evidence="10" type="ORF">SAMN00017405_0900</name>
</gene>
<comment type="similarity">
    <text evidence="2">Belongs to the FliN/MopA/SpaO family.</text>
</comment>
<organism evidence="10 11">
    <name type="scientific">Desulfonispora thiosulfatigenes DSM 11270</name>
    <dbReference type="NCBI Taxonomy" id="656914"/>
    <lineage>
        <taxon>Bacteria</taxon>
        <taxon>Bacillati</taxon>
        <taxon>Bacillota</taxon>
        <taxon>Clostridia</taxon>
        <taxon>Eubacteriales</taxon>
        <taxon>Peptococcaceae</taxon>
        <taxon>Desulfonispora</taxon>
    </lineage>
</organism>
<accession>A0A1W1UM62</accession>
<dbReference type="Gene3D" id="3.40.1550.10">
    <property type="entry name" value="CheC-like"/>
    <property type="match status" value="1"/>
</dbReference>
<dbReference type="STRING" id="656914.SAMN00017405_0900"/>
<evidence type="ECO:0000259" key="9">
    <source>
        <dbReference type="Pfam" id="PF04509"/>
    </source>
</evidence>
<name>A0A1W1UM62_DESTI</name>
<evidence type="ECO:0000256" key="1">
    <source>
        <dbReference type="ARBA" id="ARBA00004413"/>
    </source>
</evidence>
<evidence type="ECO:0000256" key="5">
    <source>
        <dbReference type="ARBA" id="ARBA00022779"/>
    </source>
</evidence>
<dbReference type="Proteomes" id="UP000192731">
    <property type="component" value="Unassembled WGS sequence"/>
</dbReference>
<keyword evidence="6" id="KW-0472">Membrane</keyword>
<dbReference type="GO" id="GO:0003774">
    <property type="term" value="F:cytoskeletal motor activity"/>
    <property type="evidence" value="ECO:0007669"/>
    <property type="project" value="InterPro"/>
</dbReference>
<comment type="subcellular location">
    <subcellularLocation>
        <location evidence="1">Cell membrane</location>
        <topology evidence="1">Peripheral membrane protein</topology>
        <orientation evidence="1">Cytoplasmic side</orientation>
    </subcellularLocation>
</comment>
<dbReference type="InterPro" id="IPR001543">
    <property type="entry name" value="FliN-like_C"/>
</dbReference>
<evidence type="ECO:0000259" key="8">
    <source>
        <dbReference type="Pfam" id="PF01052"/>
    </source>
</evidence>
<dbReference type="GO" id="GO:0016787">
    <property type="term" value="F:hydrolase activity"/>
    <property type="evidence" value="ECO:0007669"/>
    <property type="project" value="InterPro"/>
</dbReference>